<dbReference type="Pfam" id="PF00005">
    <property type="entry name" value="ABC_tran"/>
    <property type="match status" value="1"/>
</dbReference>
<evidence type="ECO:0000259" key="5">
    <source>
        <dbReference type="PROSITE" id="PS50893"/>
    </source>
</evidence>
<dbReference type="SMART" id="SM00382">
    <property type="entry name" value="AAA"/>
    <property type="match status" value="1"/>
</dbReference>
<dbReference type="PROSITE" id="PS50893">
    <property type="entry name" value="ABC_TRANSPORTER_2"/>
    <property type="match status" value="1"/>
</dbReference>
<dbReference type="InterPro" id="IPR027417">
    <property type="entry name" value="P-loop_NTPase"/>
</dbReference>
<dbReference type="PANTHER" id="PTHR43335">
    <property type="entry name" value="ABC TRANSPORTER, ATP-BINDING PROTEIN"/>
    <property type="match status" value="1"/>
</dbReference>
<evidence type="ECO:0000256" key="3">
    <source>
        <dbReference type="ARBA" id="ARBA00022741"/>
    </source>
</evidence>
<dbReference type="InterPro" id="IPR003439">
    <property type="entry name" value="ABC_transporter-like_ATP-bd"/>
</dbReference>
<feature type="domain" description="ABC transporter" evidence="5">
    <location>
        <begin position="5"/>
        <end position="229"/>
    </location>
</feature>
<protein>
    <submittedName>
        <fullName evidence="6">ABC-2 type transport system ATP-binding protein</fullName>
    </submittedName>
</protein>
<gene>
    <name evidence="6" type="ORF">FHS37_000676</name>
</gene>
<accession>A0A7W7PQC2</accession>
<evidence type="ECO:0000256" key="1">
    <source>
        <dbReference type="ARBA" id="ARBA00005417"/>
    </source>
</evidence>
<keyword evidence="2" id="KW-0813">Transport</keyword>
<evidence type="ECO:0000256" key="4">
    <source>
        <dbReference type="ARBA" id="ARBA00022840"/>
    </source>
</evidence>
<dbReference type="PANTHER" id="PTHR43335:SF4">
    <property type="entry name" value="ABC TRANSPORTER, ATP-BINDING PROTEIN"/>
    <property type="match status" value="1"/>
</dbReference>
<dbReference type="SUPFAM" id="SSF52540">
    <property type="entry name" value="P-loop containing nucleoside triphosphate hydrolases"/>
    <property type="match status" value="1"/>
</dbReference>
<name>A0A7W7PQC2_9ACTN</name>
<comment type="caution">
    <text evidence="6">The sequence shown here is derived from an EMBL/GenBank/DDBJ whole genome shotgun (WGS) entry which is preliminary data.</text>
</comment>
<dbReference type="Gene3D" id="3.40.50.300">
    <property type="entry name" value="P-loop containing nucleotide triphosphate hydrolases"/>
    <property type="match status" value="1"/>
</dbReference>
<reference evidence="6 7" key="1">
    <citation type="submission" date="2020-08" db="EMBL/GenBank/DDBJ databases">
        <title>Genomic Encyclopedia of Type Strains, Phase III (KMG-III): the genomes of soil and plant-associated and newly described type strains.</title>
        <authorList>
            <person name="Whitman W."/>
        </authorList>
    </citation>
    <scope>NUCLEOTIDE SEQUENCE [LARGE SCALE GENOMIC DNA]</scope>
    <source>
        <strain evidence="6 7">CECT 3273</strain>
    </source>
</reference>
<evidence type="ECO:0000256" key="2">
    <source>
        <dbReference type="ARBA" id="ARBA00022448"/>
    </source>
</evidence>
<evidence type="ECO:0000313" key="6">
    <source>
        <dbReference type="EMBL" id="MBB4896660.1"/>
    </source>
</evidence>
<keyword evidence="7" id="KW-1185">Reference proteome</keyword>
<dbReference type="RefSeq" id="WP_184817485.1">
    <property type="nucleotide sequence ID" value="NZ_BMTI01000001.1"/>
</dbReference>
<proteinExistence type="inferred from homology"/>
<dbReference type="InterPro" id="IPR003593">
    <property type="entry name" value="AAA+_ATPase"/>
</dbReference>
<organism evidence="6 7">
    <name type="scientific">Streptomyces griseomycini</name>
    <dbReference type="NCBI Taxonomy" id="66895"/>
    <lineage>
        <taxon>Bacteria</taxon>
        <taxon>Bacillati</taxon>
        <taxon>Actinomycetota</taxon>
        <taxon>Actinomycetes</taxon>
        <taxon>Kitasatosporales</taxon>
        <taxon>Streptomycetaceae</taxon>
        <taxon>Streptomyces</taxon>
    </lineage>
</organism>
<evidence type="ECO:0000313" key="7">
    <source>
        <dbReference type="Proteomes" id="UP000579523"/>
    </source>
</evidence>
<dbReference type="AlphaFoldDB" id="A0A7W7PQC2"/>
<dbReference type="EMBL" id="JACHJI010000001">
    <property type="protein sequence ID" value="MBB4896660.1"/>
    <property type="molecule type" value="Genomic_DNA"/>
</dbReference>
<comment type="similarity">
    <text evidence="1">Belongs to the ABC transporter superfamily.</text>
</comment>
<keyword evidence="3" id="KW-0547">Nucleotide-binding</keyword>
<sequence length="304" mass="32116">MTAAISFSGLTKRYGARTAIEDVTFSVPFGEVTGFFGPDGAGKTTCLRILAGLVAPDRGTATVLGRPFAELPGPARQVGVALDGAGAHPGHTGRQHLLMAAAEADIPARRVDEVLAVTDIEGVAERKVGTYSPCTRRRLGLATALLGDPRVLVLDEPAGGLDPQGVRRLRTLLRRLADQGRAVLLSSRALTEVERTSDRLIVLRRRVLFTGSVEVLRHRPRSAGGALRVRTSDDARMAAGLASFGSDIRSETAHGVLVQGADAKTILATATAVGVEVHELAEPVVDLEEEFRRLLGDTAPGSLR</sequence>
<dbReference type="GO" id="GO:0016887">
    <property type="term" value="F:ATP hydrolysis activity"/>
    <property type="evidence" value="ECO:0007669"/>
    <property type="project" value="InterPro"/>
</dbReference>
<dbReference type="GO" id="GO:0005524">
    <property type="term" value="F:ATP binding"/>
    <property type="evidence" value="ECO:0007669"/>
    <property type="project" value="UniProtKB-KW"/>
</dbReference>
<dbReference type="Proteomes" id="UP000579523">
    <property type="component" value="Unassembled WGS sequence"/>
</dbReference>
<keyword evidence="4 6" id="KW-0067">ATP-binding</keyword>